<evidence type="ECO:0000313" key="2">
    <source>
        <dbReference type="EMBL" id="MFC3170456.1"/>
    </source>
</evidence>
<keyword evidence="2" id="KW-0238">DNA-binding</keyword>
<dbReference type="InterPro" id="IPR021104">
    <property type="entry name" value="KfrA_DNA-bd_N"/>
</dbReference>
<name>A0ABV7IKY2_9RHOB</name>
<comment type="caution">
    <text evidence="2">The sequence shown here is derived from an EMBL/GenBank/DDBJ whole genome shotgun (WGS) entry which is preliminary data.</text>
</comment>
<protein>
    <submittedName>
        <fullName evidence="2">DNA-binding protein</fullName>
    </submittedName>
</protein>
<evidence type="ECO:0000259" key="1">
    <source>
        <dbReference type="Pfam" id="PF11740"/>
    </source>
</evidence>
<gene>
    <name evidence="2" type="ORF">ACFOD7_20760</name>
</gene>
<proteinExistence type="predicted"/>
<dbReference type="Pfam" id="PF11740">
    <property type="entry name" value="KfrA_N"/>
    <property type="match status" value="1"/>
</dbReference>
<sequence>MARKSTITPETVAAAAEALITRGEPVTNKSVLSEIGSGSMSTLVPLLQAWRETQRETQELAEVEVPDALAASAERLASQLWKAAMVEATAGHEALRRELV</sequence>
<keyword evidence="3" id="KW-1185">Reference proteome</keyword>
<organism evidence="2 3">
    <name type="scientific">Paracoccus fontiphilus</name>
    <dbReference type="NCBI Taxonomy" id="1815556"/>
    <lineage>
        <taxon>Bacteria</taxon>
        <taxon>Pseudomonadati</taxon>
        <taxon>Pseudomonadota</taxon>
        <taxon>Alphaproteobacteria</taxon>
        <taxon>Rhodobacterales</taxon>
        <taxon>Paracoccaceae</taxon>
        <taxon>Paracoccus</taxon>
    </lineage>
</organism>
<dbReference type="EMBL" id="JBHRTE010000131">
    <property type="protein sequence ID" value="MFC3170456.1"/>
    <property type="molecule type" value="Genomic_DNA"/>
</dbReference>
<dbReference type="RefSeq" id="WP_377707519.1">
    <property type="nucleotide sequence ID" value="NZ_JBHRTE010000131.1"/>
</dbReference>
<reference evidence="3" key="1">
    <citation type="journal article" date="2019" name="Int. J. Syst. Evol. Microbiol.">
        <title>The Global Catalogue of Microorganisms (GCM) 10K type strain sequencing project: providing services to taxonomists for standard genome sequencing and annotation.</title>
        <authorList>
            <consortium name="The Broad Institute Genomics Platform"/>
            <consortium name="The Broad Institute Genome Sequencing Center for Infectious Disease"/>
            <person name="Wu L."/>
            <person name="Ma J."/>
        </authorList>
    </citation>
    <scope>NUCLEOTIDE SEQUENCE [LARGE SCALE GENOMIC DNA]</scope>
    <source>
        <strain evidence="3">KCTC 52239</strain>
    </source>
</reference>
<evidence type="ECO:0000313" key="3">
    <source>
        <dbReference type="Proteomes" id="UP001595557"/>
    </source>
</evidence>
<accession>A0ABV7IKY2</accession>
<dbReference type="Proteomes" id="UP001595557">
    <property type="component" value="Unassembled WGS sequence"/>
</dbReference>
<feature type="domain" description="KfrA N-terminal DNA-binding" evidence="1">
    <location>
        <begin position="8"/>
        <end position="98"/>
    </location>
</feature>
<feature type="non-terminal residue" evidence="2">
    <location>
        <position position="100"/>
    </location>
</feature>
<dbReference type="GO" id="GO:0003677">
    <property type="term" value="F:DNA binding"/>
    <property type="evidence" value="ECO:0007669"/>
    <property type="project" value="UniProtKB-KW"/>
</dbReference>